<evidence type="ECO:0000313" key="3">
    <source>
        <dbReference type="Proteomes" id="UP000239698"/>
    </source>
</evidence>
<name>A0ABX5AB26_RATRA</name>
<dbReference type="RefSeq" id="WP_097167840.1">
    <property type="nucleotide sequence ID" value="NZ_PSUD01000032.1"/>
</dbReference>
<dbReference type="InterPro" id="IPR045919">
    <property type="entry name" value="DUF6338"/>
</dbReference>
<protein>
    <submittedName>
        <fullName evidence="2">Uncharacterized protein</fullName>
    </submittedName>
</protein>
<accession>A0ABX5AB26</accession>
<keyword evidence="3" id="KW-1185">Reference proteome</keyword>
<dbReference type="Proteomes" id="UP000239698">
    <property type="component" value="Unassembled WGS sequence"/>
</dbReference>
<evidence type="ECO:0000256" key="1">
    <source>
        <dbReference type="SAM" id="Phobius"/>
    </source>
</evidence>
<comment type="caution">
    <text evidence="2">The sequence shown here is derived from an EMBL/GenBank/DDBJ whole genome shotgun (WGS) entry which is preliminary data.</text>
</comment>
<feature type="transmembrane region" description="Helical" evidence="1">
    <location>
        <begin position="44"/>
        <end position="67"/>
    </location>
</feature>
<evidence type="ECO:0000313" key="2">
    <source>
        <dbReference type="EMBL" id="PPH74793.1"/>
    </source>
</evidence>
<proteinExistence type="predicted"/>
<gene>
    <name evidence="2" type="ORF">C5C40_12495</name>
</gene>
<reference evidence="2 3" key="1">
    <citation type="submission" date="2018-02" db="EMBL/GenBank/DDBJ databases">
        <title>Bacteriophage NCPPB3778 and a type I-E CRISPR drive the evolution of the US Biological Select Agent, Rathayibacter toxicus.</title>
        <authorList>
            <person name="Davis E.W.II."/>
            <person name="Tabima J.F."/>
            <person name="Weisberg A.J."/>
            <person name="Lopes L.D."/>
            <person name="Wiseman M.S."/>
            <person name="Wiseman M.S."/>
            <person name="Pupko T."/>
            <person name="Belcher M.S."/>
            <person name="Sechler A.J."/>
            <person name="Tancos M.A."/>
            <person name="Schroeder B.K."/>
            <person name="Murray T.D."/>
            <person name="Luster D.G."/>
            <person name="Schneider W.L."/>
            <person name="Rogers E."/>
            <person name="Andreote F.D."/>
            <person name="Grunwald N.J."/>
            <person name="Putnam M.L."/>
            <person name="Chang J.H."/>
        </authorList>
    </citation>
    <scope>NUCLEOTIDE SEQUENCE [LARGE SCALE GENOMIC DNA]</scope>
    <source>
        <strain evidence="2 3">AY1D6</strain>
    </source>
</reference>
<feature type="transmembrane region" description="Helical" evidence="1">
    <location>
        <begin position="6"/>
        <end position="24"/>
    </location>
</feature>
<organism evidence="2 3">
    <name type="scientific">Rathayibacter rathayi</name>
    <name type="common">Corynebacterium rathayi</name>
    <dbReference type="NCBI Taxonomy" id="33887"/>
    <lineage>
        <taxon>Bacteria</taxon>
        <taxon>Bacillati</taxon>
        <taxon>Actinomycetota</taxon>
        <taxon>Actinomycetes</taxon>
        <taxon>Micrococcales</taxon>
        <taxon>Microbacteriaceae</taxon>
        <taxon>Rathayibacter</taxon>
    </lineage>
</organism>
<dbReference type="Pfam" id="PF19865">
    <property type="entry name" value="DUF6338"/>
    <property type="match status" value="1"/>
</dbReference>
<keyword evidence="1" id="KW-1133">Transmembrane helix</keyword>
<keyword evidence="1" id="KW-0812">Transmembrane</keyword>
<dbReference type="EMBL" id="PSVT01000032">
    <property type="protein sequence ID" value="PPH74793.1"/>
    <property type="molecule type" value="Genomic_DNA"/>
</dbReference>
<sequence>MPTSALGVAFYVFALFPGVAFIFAREGHQPAVKQTALRETAALVFVSAICDAIVAVLIAVASIWWVTLRARLHELAIGDLRWAQENPIASIFIAVGTAALGTAEGLVRLVL</sequence>
<feature type="transmembrane region" description="Helical" evidence="1">
    <location>
        <begin position="87"/>
        <end position="107"/>
    </location>
</feature>
<keyword evidence="1" id="KW-0472">Membrane</keyword>